<dbReference type="InterPro" id="IPR022441">
    <property type="entry name" value="Para_beta_helix_rpt-2"/>
</dbReference>
<keyword evidence="2" id="KW-0677">Repeat</keyword>
<evidence type="ECO:0000256" key="3">
    <source>
        <dbReference type="ARBA" id="ARBA00022786"/>
    </source>
</evidence>
<evidence type="ECO:0000313" key="6">
    <source>
        <dbReference type="Proteomes" id="UP000054387"/>
    </source>
</evidence>
<evidence type="ECO:0000256" key="1">
    <source>
        <dbReference type="ARBA" id="ARBA00004906"/>
    </source>
</evidence>
<dbReference type="Proteomes" id="UP000054387">
    <property type="component" value="Unassembled WGS sequence"/>
</dbReference>
<dbReference type="EMBL" id="LOPU01000029">
    <property type="protein sequence ID" value="KTG09433.1"/>
    <property type="molecule type" value="Genomic_DNA"/>
</dbReference>
<evidence type="ECO:0000256" key="2">
    <source>
        <dbReference type="ARBA" id="ARBA00022737"/>
    </source>
</evidence>
<dbReference type="Pfam" id="PF13229">
    <property type="entry name" value="Beta_helix"/>
    <property type="match status" value="2"/>
</dbReference>
<gene>
    <name evidence="5" type="ORF">AUR64_16785</name>
</gene>
<reference evidence="5 6" key="1">
    <citation type="submission" date="2015-12" db="EMBL/GenBank/DDBJ databases">
        <title>Haloprofundus marisrubri gen. nov., sp. nov., an extremely halophilic archaeon isolated from the Discovery deep brine-seawater interface in the Red Sea.</title>
        <authorList>
            <person name="Zhang G."/>
            <person name="Stingl U."/>
            <person name="Rashid M."/>
        </authorList>
    </citation>
    <scope>NUCLEOTIDE SEQUENCE [LARGE SCALE GENOMIC DNA]</scope>
    <source>
        <strain evidence="5 6">SB9</strain>
    </source>
</reference>
<protein>
    <recommendedName>
        <fullName evidence="4">Right handed beta helix domain-containing protein</fullName>
    </recommendedName>
</protein>
<dbReference type="InterPro" id="IPR039448">
    <property type="entry name" value="Beta_helix"/>
</dbReference>
<dbReference type="SUPFAM" id="SSF51126">
    <property type="entry name" value="Pectin lyase-like"/>
    <property type="match status" value="2"/>
</dbReference>
<feature type="domain" description="Right handed beta helix" evidence="4">
    <location>
        <begin position="99"/>
        <end position="196"/>
    </location>
</feature>
<dbReference type="PANTHER" id="PTHR22990:SF15">
    <property type="entry name" value="F-BOX ONLY PROTEIN 10"/>
    <property type="match status" value="1"/>
</dbReference>
<dbReference type="SMART" id="SM00710">
    <property type="entry name" value="PbH1"/>
    <property type="match status" value="12"/>
</dbReference>
<feature type="domain" description="Right handed beta helix" evidence="4">
    <location>
        <begin position="206"/>
        <end position="355"/>
    </location>
</feature>
<evidence type="ECO:0000259" key="4">
    <source>
        <dbReference type="Pfam" id="PF13229"/>
    </source>
</evidence>
<dbReference type="AlphaFoldDB" id="A0A0W1R7W1"/>
<dbReference type="OrthoDB" id="290472at2157"/>
<dbReference type="STRING" id="1514971.AUR64_16785"/>
<dbReference type="InterPro" id="IPR006626">
    <property type="entry name" value="PbH1"/>
</dbReference>
<keyword evidence="3" id="KW-0833">Ubl conjugation pathway</keyword>
<dbReference type="PANTHER" id="PTHR22990">
    <property type="entry name" value="F-BOX ONLY PROTEIN"/>
    <property type="match status" value="1"/>
</dbReference>
<dbReference type="Gene3D" id="2.160.20.10">
    <property type="entry name" value="Single-stranded right-handed beta-helix, Pectin lyase-like"/>
    <property type="match status" value="2"/>
</dbReference>
<keyword evidence="6" id="KW-1185">Reference proteome</keyword>
<sequence length="355" mass="37678">MPDVRLVLVVAVVCLSQACLGVGPTQVEQAGETTPVDDCTNLTEPGRYELTRNLTADTGRCLVVRADDVVVDGNGYAVRGDGRFGTAGVVVGSWERRTRNVTLRSLSVSNWDDAVRATRVRTLTVEGVTAGGSRIGVALRAVSESVVENTTATKNSVYGVSLTDRTNSTRLRNVTVTDNALFGVHLVGDTTNTTLVGLLAARNDHGVALVGSQNTTVRDSRLVSNRVAGVWSSGARGTLVRNTTLSNRLYGVALADGTAETRVEGNRLLDNAVGVRLRDSDDNRLLDNEVDGNRDGVLLIESDGVVVTRNLLRNNSRAVTLLASDDGRIVDNTLVGNDRGIVLRRGSENVTVAGN</sequence>
<comment type="pathway">
    <text evidence="1">Protein modification; protein ubiquitination.</text>
</comment>
<evidence type="ECO:0000313" key="5">
    <source>
        <dbReference type="EMBL" id="KTG09433.1"/>
    </source>
</evidence>
<comment type="caution">
    <text evidence="5">The sequence shown here is derived from an EMBL/GenBank/DDBJ whole genome shotgun (WGS) entry which is preliminary data.</text>
</comment>
<organism evidence="5 6">
    <name type="scientific">Haloprofundus marisrubri</name>
    <dbReference type="NCBI Taxonomy" id="1514971"/>
    <lineage>
        <taxon>Archaea</taxon>
        <taxon>Methanobacteriati</taxon>
        <taxon>Methanobacteriota</taxon>
        <taxon>Stenosarchaea group</taxon>
        <taxon>Halobacteria</taxon>
        <taxon>Halobacteriales</taxon>
        <taxon>Haloferacaceae</taxon>
        <taxon>Haloprofundus</taxon>
    </lineage>
</organism>
<dbReference type="NCBIfam" id="TIGR03804">
    <property type="entry name" value="para_beta_helix"/>
    <property type="match status" value="2"/>
</dbReference>
<dbReference type="InterPro" id="IPR011050">
    <property type="entry name" value="Pectin_lyase_fold/virulence"/>
</dbReference>
<dbReference type="PROSITE" id="PS51257">
    <property type="entry name" value="PROKAR_LIPOPROTEIN"/>
    <property type="match status" value="1"/>
</dbReference>
<proteinExistence type="predicted"/>
<dbReference type="InterPro" id="IPR051550">
    <property type="entry name" value="SCF-Subunits/Alg-Epimerases"/>
</dbReference>
<dbReference type="RefSeq" id="WP_058582585.1">
    <property type="nucleotide sequence ID" value="NZ_LOPU01000029.1"/>
</dbReference>
<name>A0A0W1R7W1_9EURY</name>
<dbReference type="InterPro" id="IPR012334">
    <property type="entry name" value="Pectin_lyas_fold"/>
</dbReference>
<accession>A0A0W1R7W1</accession>